<dbReference type="EMBL" id="GG745331">
    <property type="protein sequence ID" value="KNE57287.1"/>
    <property type="molecule type" value="Genomic_DNA"/>
</dbReference>
<keyword evidence="4" id="KW-0804">Transcription</keyword>
<dbReference type="Pfam" id="PF08523">
    <property type="entry name" value="MBF1"/>
    <property type="match status" value="1"/>
</dbReference>
<accession>A0A0L0S407</accession>
<dbReference type="STRING" id="578462.A0A0L0S407"/>
<keyword evidence="2" id="KW-0805">Transcription regulation</keyword>
<dbReference type="CDD" id="cd00093">
    <property type="entry name" value="HTH_XRE"/>
    <property type="match status" value="1"/>
</dbReference>
<reference evidence="7 8" key="1">
    <citation type="submission" date="2009-11" db="EMBL/GenBank/DDBJ databases">
        <title>Annotation of Allomyces macrogynus ATCC 38327.</title>
        <authorList>
            <consortium name="The Broad Institute Genome Sequencing Platform"/>
            <person name="Russ C."/>
            <person name="Cuomo C."/>
            <person name="Burger G."/>
            <person name="Gray M.W."/>
            <person name="Holland P.W.H."/>
            <person name="King N."/>
            <person name="Lang F.B.F."/>
            <person name="Roger A.J."/>
            <person name="Ruiz-Trillo I."/>
            <person name="Young S.K."/>
            <person name="Zeng Q."/>
            <person name="Gargeya S."/>
            <person name="Fitzgerald M."/>
            <person name="Haas B."/>
            <person name="Abouelleil A."/>
            <person name="Alvarado L."/>
            <person name="Arachchi H.M."/>
            <person name="Berlin A."/>
            <person name="Chapman S.B."/>
            <person name="Gearin G."/>
            <person name="Goldberg J."/>
            <person name="Griggs A."/>
            <person name="Gujja S."/>
            <person name="Hansen M."/>
            <person name="Heiman D."/>
            <person name="Howarth C."/>
            <person name="Larimer J."/>
            <person name="Lui A."/>
            <person name="MacDonald P.J.P."/>
            <person name="McCowen C."/>
            <person name="Montmayeur A."/>
            <person name="Murphy C."/>
            <person name="Neiman D."/>
            <person name="Pearson M."/>
            <person name="Priest M."/>
            <person name="Roberts A."/>
            <person name="Saif S."/>
            <person name="Shea T."/>
            <person name="Sisk P."/>
            <person name="Stolte C."/>
            <person name="Sykes S."/>
            <person name="Wortman J."/>
            <person name="Nusbaum C."/>
            <person name="Birren B."/>
        </authorList>
    </citation>
    <scope>NUCLEOTIDE SEQUENCE [LARGE SCALE GENOMIC DNA]</scope>
    <source>
        <strain evidence="7 8">ATCC 38327</strain>
    </source>
</reference>
<keyword evidence="3" id="KW-0238">DNA-binding</keyword>
<name>A0A0L0S407_ALLM3</name>
<gene>
    <name evidence="7" type="ORF">AMAG_03019</name>
</gene>
<dbReference type="InterPro" id="IPR013729">
    <property type="entry name" value="MBF1_N"/>
</dbReference>
<evidence type="ECO:0000256" key="4">
    <source>
        <dbReference type="ARBA" id="ARBA00023163"/>
    </source>
</evidence>
<dbReference type="FunFam" id="1.10.260.40:FF:000018">
    <property type="entry name" value="Multiprotein bridging factor 1"/>
    <property type="match status" value="1"/>
</dbReference>
<dbReference type="VEuPathDB" id="FungiDB:AMAG_03019"/>
<keyword evidence="8" id="KW-1185">Reference proteome</keyword>
<dbReference type="Pfam" id="PF01381">
    <property type="entry name" value="HTH_3"/>
    <property type="match status" value="1"/>
</dbReference>
<evidence type="ECO:0000313" key="8">
    <source>
        <dbReference type="Proteomes" id="UP000054350"/>
    </source>
</evidence>
<dbReference type="Proteomes" id="UP000054350">
    <property type="component" value="Unassembled WGS sequence"/>
</dbReference>
<dbReference type="PANTHER" id="PTHR10245">
    <property type="entry name" value="ENDOTHELIAL DIFFERENTIATION-RELATED FACTOR 1 MULTIPROTEIN BRIDGING FACTOR 1"/>
    <property type="match status" value="1"/>
</dbReference>
<dbReference type="GO" id="GO:0003677">
    <property type="term" value="F:DNA binding"/>
    <property type="evidence" value="ECO:0007669"/>
    <property type="project" value="UniProtKB-KW"/>
</dbReference>
<evidence type="ECO:0000256" key="1">
    <source>
        <dbReference type="ARBA" id="ARBA00009802"/>
    </source>
</evidence>
<dbReference type="OMA" id="KAVPNQM"/>
<dbReference type="eggNOG" id="KOG3398">
    <property type="taxonomic scope" value="Eukaryota"/>
</dbReference>
<evidence type="ECO:0000256" key="2">
    <source>
        <dbReference type="ARBA" id="ARBA00023015"/>
    </source>
</evidence>
<proteinExistence type="inferred from homology"/>
<dbReference type="PROSITE" id="PS50943">
    <property type="entry name" value="HTH_CROC1"/>
    <property type="match status" value="1"/>
</dbReference>
<evidence type="ECO:0000256" key="5">
    <source>
        <dbReference type="ARBA" id="ARBA00035107"/>
    </source>
</evidence>
<sequence length="161" mass="17516">MNSFTPESNIGWDDQIVVRARTQVRLDTSSSAVNSAMRRSSGALVVEKKATANRAHTGDHRHAAKVDRETETFHTKTVSLDAARAIMQARQAKGWTQKELATKVNEKSTVITDYEQGKAIPNQQVLSRLERALGVKLRGKDIGQPLAPRGKAAAAAAADKK</sequence>
<dbReference type="OrthoDB" id="10253401at2759"/>
<reference evidence="8" key="2">
    <citation type="submission" date="2009-11" db="EMBL/GenBank/DDBJ databases">
        <title>The Genome Sequence of Allomyces macrogynus strain ATCC 38327.</title>
        <authorList>
            <consortium name="The Broad Institute Genome Sequencing Platform"/>
            <person name="Russ C."/>
            <person name="Cuomo C."/>
            <person name="Shea T."/>
            <person name="Young S.K."/>
            <person name="Zeng Q."/>
            <person name="Koehrsen M."/>
            <person name="Haas B."/>
            <person name="Borodovsky M."/>
            <person name="Guigo R."/>
            <person name="Alvarado L."/>
            <person name="Berlin A."/>
            <person name="Borenstein D."/>
            <person name="Chen Z."/>
            <person name="Engels R."/>
            <person name="Freedman E."/>
            <person name="Gellesch M."/>
            <person name="Goldberg J."/>
            <person name="Griggs A."/>
            <person name="Gujja S."/>
            <person name="Heiman D."/>
            <person name="Hepburn T."/>
            <person name="Howarth C."/>
            <person name="Jen D."/>
            <person name="Larson L."/>
            <person name="Lewis B."/>
            <person name="Mehta T."/>
            <person name="Park D."/>
            <person name="Pearson M."/>
            <person name="Roberts A."/>
            <person name="Saif S."/>
            <person name="Shenoy N."/>
            <person name="Sisk P."/>
            <person name="Stolte C."/>
            <person name="Sykes S."/>
            <person name="Walk T."/>
            <person name="White J."/>
            <person name="Yandava C."/>
            <person name="Burger G."/>
            <person name="Gray M.W."/>
            <person name="Holland P.W.H."/>
            <person name="King N."/>
            <person name="Lang F.B.F."/>
            <person name="Roger A.J."/>
            <person name="Ruiz-Trillo I."/>
            <person name="Lander E."/>
            <person name="Nusbaum C."/>
        </authorList>
    </citation>
    <scope>NUCLEOTIDE SEQUENCE [LARGE SCALE GENOMIC DNA]</scope>
    <source>
        <strain evidence="8">ATCC 38327</strain>
    </source>
</reference>
<evidence type="ECO:0000313" key="7">
    <source>
        <dbReference type="EMBL" id="KNE57287.1"/>
    </source>
</evidence>
<dbReference type="AlphaFoldDB" id="A0A0L0S407"/>
<dbReference type="SUPFAM" id="SSF47413">
    <property type="entry name" value="lambda repressor-like DNA-binding domains"/>
    <property type="match status" value="1"/>
</dbReference>
<dbReference type="InterPro" id="IPR001387">
    <property type="entry name" value="Cro/C1-type_HTH"/>
</dbReference>
<dbReference type="InterPro" id="IPR010982">
    <property type="entry name" value="Lambda_DNA-bd_dom_sf"/>
</dbReference>
<feature type="domain" description="HTH cro/C1-type" evidence="6">
    <location>
        <begin position="86"/>
        <end position="140"/>
    </location>
</feature>
<comment type="similarity">
    <text evidence="1">Belongs to the MBF1 family.</text>
</comment>
<dbReference type="GO" id="GO:0005634">
    <property type="term" value="C:nucleus"/>
    <property type="evidence" value="ECO:0007669"/>
    <property type="project" value="TreeGrafter"/>
</dbReference>
<comment type="function">
    <text evidence="5">Transcriptional coactivator that stimulates GCN4-dependent transcriptional activity by bridging the DNA-binding region of GCN4 and TBP (SPT15), thereby recruiting TBP to GCN4-bound promoters. Involved in induction of the ribosome quality control (RQC) pathway; a pathway that degrades nascent peptide chains during problematic translation. Required to prevent stalled ribosomes from frameshifting.</text>
</comment>
<dbReference type="SMART" id="SM00530">
    <property type="entry name" value="HTH_XRE"/>
    <property type="match status" value="1"/>
</dbReference>
<protein>
    <recommendedName>
        <fullName evidence="6">HTH cro/C1-type domain-containing protein</fullName>
    </recommendedName>
</protein>
<evidence type="ECO:0000256" key="3">
    <source>
        <dbReference type="ARBA" id="ARBA00023125"/>
    </source>
</evidence>
<organism evidence="7 8">
    <name type="scientific">Allomyces macrogynus (strain ATCC 38327)</name>
    <name type="common">Allomyces javanicus var. macrogynus</name>
    <dbReference type="NCBI Taxonomy" id="578462"/>
    <lineage>
        <taxon>Eukaryota</taxon>
        <taxon>Fungi</taxon>
        <taxon>Fungi incertae sedis</taxon>
        <taxon>Blastocladiomycota</taxon>
        <taxon>Blastocladiomycetes</taxon>
        <taxon>Blastocladiales</taxon>
        <taxon>Blastocladiaceae</taxon>
        <taxon>Allomyces</taxon>
    </lineage>
</organism>
<dbReference type="PANTHER" id="PTHR10245:SF15">
    <property type="entry name" value="ENDOTHELIAL DIFFERENTIATION-RELATED FACTOR 1"/>
    <property type="match status" value="1"/>
</dbReference>
<dbReference type="Gene3D" id="1.10.260.40">
    <property type="entry name" value="lambda repressor-like DNA-binding domains"/>
    <property type="match status" value="1"/>
</dbReference>
<evidence type="ECO:0000259" key="6">
    <source>
        <dbReference type="PROSITE" id="PS50943"/>
    </source>
</evidence>